<dbReference type="EMBL" id="LT629740">
    <property type="protein sequence ID" value="SDS92675.1"/>
    <property type="molecule type" value="Genomic_DNA"/>
</dbReference>
<keyword evidence="1" id="KW-1133">Transmembrane helix</keyword>
<accession>A0A1H1W6I5</accession>
<dbReference type="NCBIfam" id="TIGR03806">
    <property type="entry name" value="chp_HNE_0200"/>
    <property type="match status" value="1"/>
</dbReference>
<keyword evidence="1" id="KW-0472">Membrane</keyword>
<proteinExistence type="predicted"/>
<keyword evidence="3" id="KW-1185">Reference proteome</keyword>
<evidence type="ECO:0000313" key="2">
    <source>
        <dbReference type="EMBL" id="SDS92675.1"/>
    </source>
</evidence>
<organism evidence="2 3">
    <name type="scientific">Mucilaginibacter mallensis</name>
    <dbReference type="NCBI Taxonomy" id="652787"/>
    <lineage>
        <taxon>Bacteria</taxon>
        <taxon>Pseudomonadati</taxon>
        <taxon>Bacteroidota</taxon>
        <taxon>Sphingobacteriia</taxon>
        <taxon>Sphingobacteriales</taxon>
        <taxon>Sphingobacteriaceae</taxon>
        <taxon>Mucilaginibacter</taxon>
    </lineage>
</organism>
<dbReference type="Proteomes" id="UP000199679">
    <property type="component" value="Chromosome I"/>
</dbReference>
<sequence length="387" mass="43648">MAAKYKHGSIYLQVIIFNLEIIILIIPYQMRKTYLVGSLLLFTALLWIISELSCKNKLPKNSQVTGKEDFQFKDKLSEYGFFKNKLNALDPNEGVLPYELNTPLFTDYAVKNRFIVLPKGTAMKYISEGVPDFPDSTIIIKNFAYINVEHKKVMIETRLLVKNPKDKTWKVMDYLWNKEQTDAVKYIIGAKIPITLLDNDNNKIATLYQVPNTNDCKRCHANNDVLTPIGPKVRNLNLTVAGQNVNQLLQWAKKGILCGLPEISKVKQLPNWADSKHFSLEQRARAYLDVNCAHCHTKGGDAYNTGLFLEYQQTDPNHLGIKKSPVSAGGGAGGLNYDIVPGDAAHSILVYRMNSVEPGTVMPELARTVIHKEGVKLIREWINKLGK</sequence>
<feature type="transmembrane region" description="Helical" evidence="1">
    <location>
        <begin position="9"/>
        <end position="28"/>
    </location>
</feature>
<dbReference type="AlphaFoldDB" id="A0A1H1W6I5"/>
<feature type="transmembrane region" description="Helical" evidence="1">
    <location>
        <begin position="34"/>
        <end position="54"/>
    </location>
</feature>
<evidence type="ECO:0000256" key="1">
    <source>
        <dbReference type="SAM" id="Phobius"/>
    </source>
</evidence>
<protein>
    <recommendedName>
        <fullName evidence="4">Cytochrome c domain-containing protein</fullName>
    </recommendedName>
</protein>
<keyword evidence="1" id="KW-0812">Transmembrane</keyword>
<evidence type="ECO:0008006" key="4">
    <source>
        <dbReference type="Google" id="ProtNLM"/>
    </source>
</evidence>
<name>A0A1H1W6I5_MUCMA</name>
<evidence type="ECO:0000313" key="3">
    <source>
        <dbReference type="Proteomes" id="UP000199679"/>
    </source>
</evidence>
<gene>
    <name evidence="2" type="ORF">SAMN05216490_2108</name>
</gene>
<reference evidence="2 3" key="1">
    <citation type="submission" date="2016-10" db="EMBL/GenBank/DDBJ databases">
        <authorList>
            <person name="de Groot N.N."/>
        </authorList>
    </citation>
    <scope>NUCLEOTIDE SEQUENCE [LARGE SCALE GENOMIC DNA]</scope>
    <source>
        <strain evidence="2 3">MP1X4</strain>
    </source>
</reference>
<dbReference type="STRING" id="652787.SAMN05216490_2108"/>
<dbReference type="InterPro" id="IPR022269">
    <property type="entry name" value="SO_2930-like_C"/>
</dbReference>